<keyword evidence="4" id="KW-0963">Cytoplasm</keyword>
<feature type="region of interest" description="Disordered" evidence="13">
    <location>
        <begin position="490"/>
        <end position="620"/>
    </location>
</feature>
<dbReference type="FunCoup" id="A0A1Y1Y1L9">
    <property type="interactions" value="263"/>
</dbReference>
<dbReference type="PROSITE" id="PS50032">
    <property type="entry name" value="KA1"/>
    <property type="match status" value="1"/>
</dbReference>
<evidence type="ECO:0000256" key="13">
    <source>
        <dbReference type="SAM" id="MobiDB-lite"/>
    </source>
</evidence>
<evidence type="ECO:0000313" key="16">
    <source>
        <dbReference type="EMBL" id="ORX91524.1"/>
    </source>
</evidence>
<feature type="compositionally biased region" description="Low complexity" evidence="13">
    <location>
        <begin position="682"/>
        <end position="695"/>
    </location>
</feature>
<dbReference type="PROSITE" id="PS00108">
    <property type="entry name" value="PROTEIN_KINASE_ST"/>
    <property type="match status" value="1"/>
</dbReference>
<dbReference type="GO" id="GO:0035556">
    <property type="term" value="P:intracellular signal transduction"/>
    <property type="evidence" value="ECO:0007669"/>
    <property type="project" value="TreeGrafter"/>
</dbReference>
<evidence type="ECO:0000256" key="5">
    <source>
        <dbReference type="ARBA" id="ARBA00022527"/>
    </source>
</evidence>
<evidence type="ECO:0000256" key="12">
    <source>
        <dbReference type="PROSITE-ProRule" id="PRU10141"/>
    </source>
</evidence>
<dbReference type="PROSITE" id="PS00107">
    <property type="entry name" value="PROTEIN_KINASE_ATP"/>
    <property type="match status" value="1"/>
</dbReference>
<feature type="binding site" evidence="12">
    <location>
        <position position="99"/>
    </location>
    <ligand>
        <name>ATP</name>
        <dbReference type="ChEBI" id="CHEBI:30616"/>
    </ligand>
</feature>
<gene>
    <name evidence="16" type="ORF">K493DRAFT_409268</name>
</gene>
<comment type="catalytic activity">
    <reaction evidence="11">
        <text>L-seryl-[protein] + ATP = O-phospho-L-seryl-[protein] + ADP + H(+)</text>
        <dbReference type="Rhea" id="RHEA:17989"/>
        <dbReference type="Rhea" id="RHEA-COMP:9863"/>
        <dbReference type="Rhea" id="RHEA-COMP:11604"/>
        <dbReference type="ChEBI" id="CHEBI:15378"/>
        <dbReference type="ChEBI" id="CHEBI:29999"/>
        <dbReference type="ChEBI" id="CHEBI:30616"/>
        <dbReference type="ChEBI" id="CHEBI:83421"/>
        <dbReference type="ChEBI" id="CHEBI:456216"/>
        <dbReference type="EC" id="2.7.11.1"/>
    </reaction>
</comment>
<sequence>MPHRRVFSDPISDLPRQEREQLALVAERIDPPTQFPTSEDNKEEQSGETNVSQSTSQAGSATQKRSINNYQLIKTLGSGSMGKVKLGLHSTIGEKVAIKIIPRTSSDGKKRSKKENREVRVVREAAIMSLLNHPNIVKMKEVVVRPSHYYLIMEYISGGQLLDYIISHGKLKEKHARRFIRQIISAIDYCHQNSIVHRDLKIENILIASDGSIKIIDFGLSNLFSPQSQLSTFCGSLYFAAPELLSAKAYTGPEVDIWSIGIILYVLVCGQVPFDDQNQPALHAKIKRGRINYPSWLSAECKHLISRMLNTKPSDRATMTEILRHPWISKGYDGPPNSYVPYRTPLQLPLDMDIVRGMAGFELGDESHIKEELENLISSEAYQNQKSQTSVFKLPSSLGGYLKKYITIEEKPFGHPLLSIYYLAKEKLDRERLRQEKLNAEYHSLGACKTSNTDISHTIERDQHVPAGYETSLAEIRKAAANYFASLSRATTTEGSSQPAEPAREEPPIIRRRNHSTTGGVLRRLSQVIKPGRNFRNGSNNEPAATERHLSPIYETSNVEHSPEQAPKTSGTCVQTEEQPLSPQKSSRRKSKLIWFHTHSRKMDEESPATPSCNRESPGRTDAYVKPVFLKGLFSVATTSTKKPEVIRADVIRVLDELGYAWQENFDCFECTQIGKPSMQRSPSTSDSSSSCTDSTKLRSPQESDSSHASECFTSRSISSGSSSEYPESKTSHSVKFQISIVKIPWLLGLCGVRFRRISGHPWEYRDICKKVLHKLNL</sequence>
<dbReference type="GO" id="GO:0004674">
    <property type="term" value="F:protein serine/threonine kinase activity"/>
    <property type="evidence" value="ECO:0007669"/>
    <property type="project" value="UniProtKB-KW"/>
</dbReference>
<evidence type="ECO:0000259" key="14">
    <source>
        <dbReference type="PROSITE" id="PS50011"/>
    </source>
</evidence>
<dbReference type="FunFam" id="1.10.510.10:FF:001222">
    <property type="entry name" value="Serine/threonine-protein kinase ppk25"/>
    <property type="match status" value="1"/>
</dbReference>
<keyword evidence="17" id="KW-1185">Reference proteome</keyword>
<feature type="domain" description="KA1" evidence="15">
    <location>
        <begin position="728"/>
        <end position="778"/>
    </location>
</feature>
<feature type="region of interest" description="Disordered" evidence="13">
    <location>
        <begin position="24"/>
        <end position="64"/>
    </location>
</feature>
<evidence type="ECO:0000256" key="10">
    <source>
        <dbReference type="ARBA" id="ARBA00047899"/>
    </source>
</evidence>
<dbReference type="InterPro" id="IPR000719">
    <property type="entry name" value="Prot_kinase_dom"/>
</dbReference>
<dbReference type="CDD" id="cd12121">
    <property type="entry name" value="MARK_C_like"/>
    <property type="match status" value="1"/>
</dbReference>
<dbReference type="InterPro" id="IPR017441">
    <property type="entry name" value="Protein_kinase_ATP_BS"/>
</dbReference>
<dbReference type="AlphaFoldDB" id="A0A1Y1Y1L9"/>
<feature type="region of interest" description="Disordered" evidence="13">
    <location>
        <begin position="677"/>
        <end position="729"/>
    </location>
</feature>
<dbReference type="GO" id="GO:0005737">
    <property type="term" value="C:cytoplasm"/>
    <property type="evidence" value="ECO:0007669"/>
    <property type="project" value="UniProtKB-SubCell"/>
</dbReference>
<evidence type="ECO:0000259" key="15">
    <source>
        <dbReference type="PROSITE" id="PS50032"/>
    </source>
</evidence>
<evidence type="ECO:0000256" key="3">
    <source>
        <dbReference type="ARBA" id="ARBA00012513"/>
    </source>
</evidence>
<evidence type="ECO:0000256" key="8">
    <source>
        <dbReference type="ARBA" id="ARBA00022777"/>
    </source>
</evidence>
<name>A0A1Y1Y1L9_9FUNG</name>
<comment type="similarity">
    <text evidence="2">Belongs to the protein kinase superfamily. CAMK Ser/Thr protein kinase family. NIM1 subfamily.</text>
</comment>
<dbReference type="EMBL" id="MCFE01000317">
    <property type="protein sequence ID" value="ORX91524.1"/>
    <property type="molecule type" value="Genomic_DNA"/>
</dbReference>
<feature type="compositionally biased region" description="Low complexity" evidence="13">
    <location>
        <begin position="52"/>
        <end position="63"/>
    </location>
</feature>
<dbReference type="Gene3D" id="3.30.310.80">
    <property type="entry name" value="Kinase associated domain 1, KA1"/>
    <property type="match status" value="1"/>
</dbReference>
<accession>A0A1Y1Y1L9</accession>
<dbReference type="EC" id="2.7.11.1" evidence="3"/>
<dbReference type="InterPro" id="IPR028375">
    <property type="entry name" value="KA1/Ssp2_C"/>
</dbReference>
<feature type="domain" description="Protein kinase" evidence="14">
    <location>
        <begin position="70"/>
        <end position="328"/>
    </location>
</feature>
<protein>
    <recommendedName>
        <fullName evidence="3">non-specific serine/threonine protein kinase</fullName>
        <ecNumber evidence="3">2.7.11.1</ecNumber>
    </recommendedName>
</protein>
<dbReference type="STRING" id="1314790.A0A1Y1Y1L9"/>
<proteinExistence type="inferred from homology"/>
<dbReference type="Pfam" id="PF02149">
    <property type="entry name" value="KA1"/>
    <property type="match status" value="1"/>
</dbReference>
<feature type="compositionally biased region" description="Low complexity" evidence="13">
    <location>
        <begin position="715"/>
        <end position="726"/>
    </location>
</feature>
<dbReference type="PANTHER" id="PTHR24346">
    <property type="entry name" value="MAP/MICROTUBULE AFFINITY-REGULATING KINASE"/>
    <property type="match status" value="1"/>
</dbReference>
<dbReference type="PANTHER" id="PTHR24346:SF82">
    <property type="entry name" value="KP78A-RELATED"/>
    <property type="match status" value="1"/>
</dbReference>
<dbReference type="OrthoDB" id="193931at2759"/>
<evidence type="ECO:0000256" key="11">
    <source>
        <dbReference type="ARBA" id="ARBA00048679"/>
    </source>
</evidence>
<evidence type="ECO:0000256" key="9">
    <source>
        <dbReference type="ARBA" id="ARBA00022840"/>
    </source>
</evidence>
<dbReference type="InterPro" id="IPR001772">
    <property type="entry name" value="KA1_dom"/>
</dbReference>
<dbReference type="InterPro" id="IPR011009">
    <property type="entry name" value="Kinase-like_dom_sf"/>
</dbReference>
<dbReference type="Proteomes" id="UP000193498">
    <property type="component" value="Unassembled WGS sequence"/>
</dbReference>
<comment type="catalytic activity">
    <reaction evidence="10">
        <text>L-threonyl-[protein] + ATP = O-phospho-L-threonyl-[protein] + ADP + H(+)</text>
        <dbReference type="Rhea" id="RHEA:46608"/>
        <dbReference type="Rhea" id="RHEA-COMP:11060"/>
        <dbReference type="Rhea" id="RHEA-COMP:11605"/>
        <dbReference type="ChEBI" id="CHEBI:15378"/>
        <dbReference type="ChEBI" id="CHEBI:30013"/>
        <dbReference type="ChEBI" id="CHEBI:30616"/>
        <dbReference type="ChEBI" id="CHEBI:61977"/>
        <dbReference type="ChEBI" id="CHEBI:456216"/>
        <dbReference type="EC" id="2.7.11.1"/>
    </reaction>
</comment>
<dbReference type="GO" id="GO:0000226">
    <property type="term" value="P:microtubule cytoskeleton organization"/>
    <property type="evidence" value="ECO:0007669"/>
    <property type="project" value="TreeGrafter"/>
</dbReference>
<evidence type="ECO:0000256" key="1">
    <source>
        <dbReference type="ARBA" id="ARBA00004496"/>
    </source>
</evidence>
<dbReference type="GO" id="GO:0106310">
    <property type="term" value="F:protein serine kinase activity"/>
    <property type="evidence" value="ECO:0007669"/>
    <property type="project" value="RHEA"/>
</dbReference>
<evidence type="ECO:0000256" key="4">
    <source>
        <dbReference type="ARBA" id="ARBA00022490"/>
    </source>
</evidence>
<evidence type="ECO:0000313" key="17">
    <source>
        <dbReference type="Proteomes" id="UP000193498"/>
    </source>
</evidence>
<dbReference type="SMART" id="SM00220">
    <property type="entry name" value="S_TKc"/>
    <property type="match status" value="1"/>
</dbReference>
<dbReference type="SUPFAM" id="SSF103243">
    <property type="entry name" value="KA1-like"/>
    <property type="match status" value="1"/>
</dbReference>
<evidence type="ECO:0000256" key="6">
    <source>
        <dbReference type="ARBA" id="ARBA00022679"/>
    </source>
</evidence>
<comment type="subcellular location">
    <subcellularLocation>
        <location evidence="1">Cytoplasm</location>
    </subcellularLocation>
</comment>
<dbReference type="InParanoid" id="A0A1Y1Y1L9"/>
<dbReference type="Gene3D" id="1.10.510.10">
    <property type="entry name" value="Transferase(Phosphotransferase) domain 1"/>
    <property type="match status" value="1"/>
</dbReference>
<feature type="compositionally biased region" description="Basic and acidic residues" evidence="13">
    <location>
        <begin position="696"/>
        <end position="708"/>
    </location>
</feature>
<comment type="caution">
    <text evidence="16">The sequence shown here is derived from an EMBL/GenBank/DDBJ whole genome shotgun (WGS) entry which is preliminary data.</text>
</comment>
<keyword evidence="8 16" id="KW-0418">Kinase</keyword>
<feature type="compositionally biased region" description="Polar residues" evidence="13">
    <location>
        <begin position="567"/>
        <end position="585"/>
    </location>
</feature>
<reference evidence="16 17" key="1">
    <citation type="submission" date="2016-07" db="EMBL/GenBank/DDBJ databases">
        <title>Pervasive Adenine N6-methylation of Active Genes in Fungi.</title>
        <authorList>
            <consortium name="DOE Joint Genome Institute"/>
            <person name="Mondo S.J."/>
            <person name="Dannebaum R.O."/>
            <person name="Kuo R.C."/>
            <person name="Labutti K."/>
            <person name="Haridas S."/>
            <person name="Kuo A."/>
            <person name="Salamov A."/>
            <person name="Ahrendt S.R."/>
            <person name="Lipzen A."/>
            <person name="Sullivan W."/>
            <person name="Andreopoulos W.B."/>
            <person name="Clum A."/>
            <person name="Lindquist E."/>
            <person name="Daum C."/>
            <person name="Ramamoorthy G.K."/>
            <person name="Gryganskyi A."/>
            <person name="Culley D."/>
            <person name="Magnuson J.K."/>
            <person name="James T.Y."/>
            <person name="O'Malley M.A."/>
            <person name="Stajich J.E."/>
            <person name="Spatafora J.W."/>
            <person name="Visel A."/>
            <person name="Grigoriev I.V."/>
        </authorList>
    </citation>
    <scope>NUCLEOTIDE SEQUENCE [LARGE SCALE GENOMIC DNA]</scope>
    <source>
        <strain evidence="16 17">CBS 931.73</strain>
    </source>
</reference>
<dbReference type="GO" id="GO:0005524">
    <property type="term" value="F:ATP binding"/>
    <property type="evidence" value="ECO:0007669"/>
    <property type="project" value="UniProtKB-UniRule"/>
</dbReference>
<dbReference type="Pfam" id="PF00069">
    <property type="entry name" value="Pkinase"/>
    <property type="match status" value="1"/>
</dbReference>
<keyword evidence="6" id="KW-0808">Transferase</keyword>
<dbReference type="PROSITE" id="PS50011">
    <property type="entry name" value="PROTEIN_KINASE_DOM"/>
    <property type="match status" value="1"/>
</dbReference>
<dbReference type="FunFam" id="3.30.200.20:FF:000003">
    <property type="entry name" value="Non-specific serine/threonine protein kinase"/>
    <property type="match status" value="1"/>
</dbReference>
<keyword evidence="9 12" id="KW-0067">ATP-binding</keyword>
<dbReference type="InterPro" id="IPR008271">
    <property type="entry name" value="Ser/Thr_kinase_AS"/>
</dbReference>
<organism evidence="16 17">
    <name type="scientific">Basidiobolus meristosporus CBS 931.73</name>
    <dbReference type="NCBI Taxonomy" id="1314790"/>
    <lineage>
        <taxon>Eukaryota</taxon>
        <taxon>Fungi</taxon>
        <taxon>Fungi incertae sedis</taxon>
        <taxon>Zoopagomycota</taxon>
        <taxon>Entomophthoromycotina</taxon>
        <taxon>Basidiobolomycetes</taxon>
        <taxon>Basidiobolales</taxon>
        <taxon>Basidiobolaceae</taxon>
        <taxon>Basidiobolus</taxon>
    </lineage>
</organism>
<evidence type="ECO:0000256" key="7">
    <source>
        <dbReference type="ARBA" id="ARBA00022741"/>
    </source>
</evidence>
<dbReference type="SUPFAM" id="SSF56112">
    <property type="entry name" value="Protein kinase-like (PK-like)"/>
    <property type="match status" value="1"/>
</dbReference>
<evidence type="ECO:0000256" key="2">
    <source>
        <dbReference type="ARBA" id="ARBA00010791"/>
    </source>
</evidence>
<keyword evidence="7 12" id="KW-0547">Nucleotide-binding</keyword>
<keyword evidence="5" id="KW-0723">Serine/threonine-protein kinase</keyword>